<dbReference type="InterPro" id="IPR028364">
    <property type="entry name" value="Ribosomal_uL1/biogenesis"/>
</dbReference>
<evidence type="ECO:0000256" key="5">
    <source>
        <dbReference type="ARBA" id="ARBA00023274"/>
    </source>
</evidence>
<evidence type="ECO:0000256" key="6">
    <source>
        <dbReference type="ARBA" id="ARBA00035241"/>
    </source>
</evidence>
<keyword evidence="4 8" id="KW-0689">Ribosomal protein</keyword>
<sequence>MFRNDKGGVLHCSIGRVEFTEESIKENLLSLITQVNKSKPSSAKGIFIKKITLSSTMGPGIHVEESSI</sequence>
<evidence type="ECO:0000256" key="2">
    <source>
        <dbReference type="ARBA" id="ARBA00022491"/>
    </source>
</evidence>
<evidence type="ECO:0000256" key="7">
    <source>
        <dbReference type="ARBA" id="ARBA00035452"/>
    </source>
</evidence>
<dbReference type="PANTHER" id="PTHR36427:SF3">
    <property type="entry name" value="LARGE RIBOSOMAL SUBUNIT PROTEIN UL1M"/>
    <property type="match status" value="1"/>
</dbReference>
<keyword evidence="3" id="KW-0810">Translation regulation</keyword>
<keyword evidence="2" id="KW-0678">Repressor</keyword>
<evidence type="ECO:0000256" key="4">
    <source>
        <dbReference type="ARBA" id="ARBA00022980"/>
    </source>
</evidence>
<protein>
    <recommendedName>
        <fullName evidence="6">Large ribosomal subunit protein uL1</fullName>
    </recommendedName>
    <alternativeName>
        <fullName evidence="7">50S ribosomal protein L1</fullName>
    </alternativeName>
</protein>
<keyword evidence="5" id="KW-0687">Ribonucleoprotein</keyword>
<dbReference type="GO" id="GO:0006417">
    <property type="term" value="P:regulation of translation"/>
    <property type="evidence" value="ECO:0007669"/>
    <property type="project" value="UniProtKB-KW"/>
</dbReference>
<evidence type="ECO:0000256" key="1">
    <source>
        <dbReference type="ARBA" id="ARBA00010531"/>
    </source>
</evidence>
<dbReference type="PANTHER" id="PTHR36427">
    <property type="entry name" value="54S RIBOSOMAL PROTEIN L1, MITOCHONDRIAL"/>
    <property type="match status" value="1"/>
</dbReference>
<dbReference type="AlphaFoldDB" id="E0Y2J2"/>
<dbReference type="InterPro" id="IPR023674">
    <property type="entry name" value="Ribosomal_uL1-like"/>
</dbReference>
<dbReference type="Gene3D" id="3.30.190.20">
    <property type="match status" value="1"/>
</dbReference>
<proteinExistence type="inferred from homology"/>
<organism evidence="8">
    <name type="scientific">uncultured gamma proteobacterium EB080_L93H08</name>
    <dbReference type="NCBI Taxonomy" id="710973"/>
    <lineage>
        <taxon>Bacteria</taxon>
        <taxon>Pseudomonadati</taxon>
        <taxon>Pseudomonadota</taxon>
        <taxon>Gammaproteobacteria</taxon>
        <taxon>environmental samples</taxon>
    </lineage>
</organism>
<dbReference type="SUPFAM" id="SSF56808">
    <property type="entry name" value="Ribosomal protein L1"/>
    <property type="match status" value="1"/>
</dbReference>
<dbReference type="Pfam" id="PF00687">
    <property type="entry name" value="Ribosomal_L1"/>
    <property type="match status" value="1"/>
</dbReference>
<dbReference type="EMBL" id="GU474948">
    <property type="protein sequence ID" value="ADI20883.1"/>
    <property type="molecule type" value="Genomic_DNA"/>
</dbReference>
<name>E0Y2J2_9GAMM</name>
<accession>E0Y2J2</accession>
<evidence type="ECO:0000313" key="8">
    <source>
        <dbReference type="EMBL" id="ADI20883.1"/>
    </source>
</evidence>
<evidence type="ECO:0000256" key="3">
    <source>
        <dbReference type="ARBA" id="ARBA00022845"/>
    </source>
</evidence>
<reference evidence="8" key="1">
    <citation type="journal article" date="2011" name="Environ. Microbiol.">
        <title>Time-series analyses of Monterey Bay coastal microbial picoplankton using a 'genome proxy' microarray.</title>
        <authorList>
            <person name="Rich V.I."/>
            <person name="Pham V.D."/>
            <person name="Eppley J."/>
            <person name="Shi Y."/>
            <person name="DeLong E.F."/>
        </authorList>
    </citation>
    <scope>NUCLEOTIDE SEQUENCE</scope>
</reference>
<comment type="similarity">
    <text evidence="1">Belongs to the universal ribosomal protein uL1 family.</text>
</comment>
<dbReference type="GO" id="GO:0022625">
    <property type="term" value="C:cytosolic large ribosomal subunit"/>
    <property type="evidence" value="ECO:0007669"/>
    <property type="project" value="TreeGrafter"/>
</dbReference>